<dbReference type="OrthoDB" id="3239945at2"/>
<dbReference type="AlphaFoldDB" id="A0A0B4EPS2"/>
<organism evidence="1 2">
    <name type="scientific">Pseudarthrobacter phenanthrenivorans</name>
    <name type="common">Arthrobacter phenanthrenivorans</name>
    <dbReference type="NCBI Taxonomy" id="361575"/>
    <lineage>
        <taxon>Bacteria</taxon>
        <taxon>Bacillati</taxon>
        <taxon>Actinomycetota</taxon>
        <taxon>Actinomycetes</taxon>
        <taxon>Micrococcales</taxon>
        <taxon>Micrococcaceae</taxon>
        <taxon>Pseudarthrobacter</taxon>
    </lineage>
</organism>
<protein>
    <submittedName>
        <fullName evidence="1">Uncharacterized protein</fullName>
    </submittedName>
</protein>
<proteinExistence type="predicted"/>
<dbReference type="Proteomes" id="UP000031196">
    <property type="component" value="Unassembled WGS sequence"/>
</dbReference>
<comment type="caution">
    <text evidence="1">The sequence shown here is derived from an EMBL/GenBank/DDBJ whole genome shotgun (WGS) entry which is preliminary data.</text>
</comment>
<sequence length="536" mass="60169">MTPVAIQVAEAKTGTSKEDFMRHYELVYGVHEDHYREQDPNARLGVSWSQPYSFDKWVTDKKTGEREYKHLEGSTMRTEHVSMFDPERLWEVTQRTIRKHSIAYVGYVPRKGSIVDDEHNGSKTRGKEKDLLDLPEIIVDIDTTDGNHKETNLPTNEQALGFLAECPLGPPTFTNRSGGGYHGHFCLTEPVPLEEARALWDRMADWIENLSEQYGVHAGDEKVTRNPAILFRMAGTLYGKPGANTNRRVEMVQETGLRYSPDDFDRLPVRMKRVKEQIARQDRELARRTRSASLNLSDDERKLTPWYRMDRELPVSEILERVFFMQHNGTTMTSPDEWLDPDSGHTGTAAHVTLYNDSDGVERFTANGQRTAGKLSIPAGSDSYGSFSLLVERFCNGCSKMAAAVAKRFLDDDIEGLLTWMEENVNGVKADPEPEPQPVVSAEPFDLTDEDLALLARGVVPIEARDRVVKNCTAADAAHIIHGEILAENDPRSSWDIVVGAIAGDAQRAGRLTKGVRSKQAWIAYLERIAAISRAG</sequence>
<accession>A0A0B4EPS2</accession>
<gene>
    <name evidence="1" type="ORF">RM50_04380</name>
</gene>
<reference evidence="1 2" key="1">
    <citation type="submission" date="2014-12" db="EMBL/GenBank/DDBJ databases">
        <title>Genome sequencing of Arthrobacter phenanthrenivorans SWC37.</title>
        <authorList>
            <person name="Tan P.W."/>
            <person name="Chan K.-G."/>
        </authorList>
    </citation>
    <scope>NUCLEOTIDE SEQUENCE [LARGE SCALE GENOMIC DNA]</scope>
    <source>
        <strain evidence="1 2">SWC37</strain>
    </source>
</reference>
<dbReference type="EMBL" id="JWTB01000008">
    <property type="protein sequence ID" value="KIC68703.1"/>
    <property type="molecule type" value="Genomic_DNA"/>
</dbReference>
<evidence type="ECO:0000313" key="1">
    <source>
        <dbReference type="EMBL" id="KIC68703.1"/>
    </source>
</evidence>
<dbReference type="RefSeq" id="WP_043450399.1">
    <property type="nucleotide sequence ID" value="NZ_JWTB01000008.1"/>
</dbReference>
<name>A0A0B4EPS2_PSEPS</name>
<evidence type="ECO:0000313" key="2">
    <source>
        <dbReference type="Proteomes" id="UP000031196"/>
    </source>
</evidence>